<sequence>MNKIENPYELRLTAGLPPGTDSYEQLSINPQLPRPPPKLTRPLPDWPPLEQRKGKWIAKYLNQLDPESEFDHVIRTSNFFGVSPFGASLAYTAIICINSQTPAGAAAVHGGTITTIPHGRFYRTELQILDWLVHGSTAPETAESISHINKIHQGVWKRKPGTFSSTWEGKMTIIGISYFDTWTTSEQKIVGAESAECFIQQFCELWFPRCLQFLGRDVLLTFIPPQCRRRQNIGEPNWLRSKIIKFVFKCYLDISDTFLSDPAEPTMLYFREKLQRLDMSHIDKDLRTRRNWQNNLMWWFTILLGFILFHWVCLKLG</sequence>
<feature type="compositionally biased region" description="Pro residues" evidence="1">
    <location>
        <begin position="32"/>
        <end position="45"/>
    </location>
</feature>
<feature type="transmembrane region" description="Helical" evidence="2">
    <location>
        <begin position="296"/>
        <end position="314"/>
    </location>
</feature>
<comment type="caution">
    <text evidence="3">The sequence shown here is derived from an EMBL/GenBank/DDBJ whole genome shotgun (WGS) entry which is preliminary data.</text>
</comment>
<dbReference type="Proteomes" id="UP000766486">
    <property type="component" value="Unassembled WGS sequence"/>
</dbReference>
<protein>
    <recommendedName>
        <fullName evidence="5">ER-bound oxygenase mpaB/mpaB'/Rubber oxygenase catalytic domain-containing protein</fullName>
    </recommendedName>
</protein>
<organism evidence="3 4">
    <name type="scientific">Bionectria ochroleuca</name>
    <name type="common">Gliocladium roseum</name>
    <dbReference type="NCBI Taxonomy" id="29856"/>
    <lineage>
        <taxon>Eukaryota</taxon>
        <taxon>Fungi</taxon>
        <taxon>Dikarya</taxon>
        <taxon>Ascomycota</taxon>
        <taxon>Pezizomycotina</taxon>
        <taxon>Sordariomycetes</taxon>
        <taxon>Hypocreomycetidae</taxon>
        <taxon>Hypocreales</taxon>
        <taxon>Bionectriaceae</taxon>
        <taxon>Clonostachys</taxon>
    </lineage>
</organism>
<evidence type="ECO:0000313" key="3">
    <source>
        <dbReference type="EMBL" id="VUC37619.1"/>
    </source>
</evidence>
<gene>
    <name evidence="3" type="ORF">CLO192961_LOCUS476219</name>
</gene>
<keyword evidence="4" id="KW-1185">Reference proteome</keyword>
<keyword evidence="2" id="KW-0812">Transmembrane</keyword>
<evidence type="ECO:0008006" key="5">
    <source>
        <dbReference type="Google" id="ProtNLM"/>
    </source>
</evidence>
<evidence type="ECO:0000256" key="1">
    <source>
        <dbReference type="SAM" id="MobiDB-lite"/>
    </source>
</evidence>
<name>A0ABY6V1W8_BIOOC</name>
<feature type="region of interest" description="Disordered" evidence="1">
    <location>
        <begin position="15"/>
        <end position="45"/>
    </location>
</feature>
<proteinExistence type="predicted"/>
<keyword evidence="2" id="KW-1133">Transmembrane helix</keyword>
<accession>A0ABY6V1W8</accession>
<keyword evidence="2" id="KW-0472">Membrane</keyword>
<evidence type="ECO:0000313" key="4">
    <source>
        <dbReference type="Proteomes" id="UP000766486"/>
    </source>
</evidence>
<evidence type="ECO:0000256" key="2">
    <source>
        <dbReference type="SAM" id="Phobius"/>
    </source>
</evidence>
<dbReference type="EMBL" id="CABFNS010001012">
    <property type="protein sequence ID" value="VUC37619.1"/>
    <property type="molecule type" value="Genomic_DNA"/>
</dbReference>
<reference evidence="3 4" key="1">
    <citation type="submission" date="2019-06" db="EMBL/GenBank/DDBJ databases">
        <authorList>
            <person name="Broberg M."/>
        </authorList>
    </citation>
    <scope>NUCLEOTIDE SEQUENCE [LARGE SCALE GENOMIC DNA]</scope>
</reference>